<dbReference type="InterPro" id="IPR009057">
    <property type="entry name" value="Homeodomain-like_sf"/>
</dbReference>
<reference evidence="6 7" key="1">
    <citation type="submission" date="2024-03" db="EMBL/GenBank/DDBJ databases">
        <title>Natural products discovery in diverse microorganisms through a two-stage MS feature dereplication strategy.</title>
        <authorList>
            <person name="Zhang R."/>
        </authorList>
    </citation>
    <scope>NUCLEOTIDE SEQUENCE [LARGE SCALE GENOMIC DNA]</scope>
    <source>
        <strain evidence="6 7">18930</strain>
    </source>
</reference>
<evidence type="ECO:0000256" key="1">
    <source>
        <dbReference type="ARBA" id="ARBA00023015"/>
    </source>
</evidence>
<dbReference type="SUPFAM" id="SSF46689">
    <property type="entry name" value="Homeodomain-like"/>
    <property type="match status" value="1"/>
</dbReference>
<dbReference type="Gene3D" id="1.10.357.10">
    <property type="entry name" value="Tetracycline Repressor, domain 2"/>
    <property type="match status" value="1"/>
</dbReference>
<evidence type="ECO:0000259" key="5">
    <source>
        <dbReference type="PROSITE" id="PS50977"/>
    </source>
</evidence>
<dbReference type="PRINTS" id="PR00455">
    <property type="entry name" value="HTHTETR"/>
</dbReference>
<keyword evidence="2 4" id="KW-0238">DNA-binding</keyword>
<dbReference type="PANTHER" id="PTHR47506:SF1">
    <property type="entry name" value="HTH-TYPE TRANSCRIPTIONAL REGULATOR YJDC"/>
    <property type="match status" value="1"/>
</dbReference>
<dbReference type="Pfam" id="PF00440">
    <property type="entry name" value="TetR_N"/>
    <property type="match status" value="1"/>
</dbReference>
<dbReference type="PANTHER" id="PTHR47506">
    <property type="entry name" value="TRANSCRIPTIONAL REGULATORY PROTEIN"/>
    <property type="match status" value="1"/>
</dbReference>
<dbReference type="InterPro" id="IPR036271">
    <property type="entry name" value="Tet_transcr_reg_TetR-rel_C_sf"/>
</dbReference>
<evidence type="ECO:0000256" key="4">
    <source>
        <dbReference type="PROSITE-ProRule" id="PRU00335"/>
    </source>
</evidence>
<name>A0ABZ2PLU0_9NOCA</name>
<feature type="domain" description="HTH tetR-type" evidence="5">
    <location>
        <begin position="15"/>
        <end position="75"/>
    </location>
</feature>
<evidence type="ECO:0000256" key="3">
    <source>
        <dbReference type="ARBA" id="ARBA00023163"/>
    </source>
</evidence>
<keyword evidence="7" id="KW-1185">Reference proteome</keyword>
<protein>
    <submittedName>
        <fullName evidence="6">TetR/AcrR family transcriptional regulator</fullName>
    </submittedName>
</protein>
<evidence type="ECO:0000256" key="2">
    <source>
        <dbReference type="ARBA" id="ARBA00023125"/>
    </source>
</evidence>
<sequence length="204" mass="22579">MRVSELSASTSPHRGSARERILAAADELFLTEGIHNTGITSLIDRADVAKASFYSAFKSKNDLIDAYLKRQHDEIISRLHVIADADDSPEEKLSHIFDLLCTFWVQASYRGCLFVVAQIELPKSELPPQRWARIHKLDVLSILGPMLEHAGYEDSDELAEQLCVIFDGILVAASIRPESAAFDRGRSMALALLDAAGRASKKRS</sequence>
<accession>A0ABZ2PLU0</accession>
<evidence type="ECO:0000313" key="6">
    <source>
        <dbReference type="EMBL" id="WXG68863.1"/>
    </source>
</evidence>
<dbReference type="RefSeq" id="WP_338889331.1">
    <property type="nucleotide sequence ID" value="NZ_CP147846.1"/>
</dbReference>
<evidence type="ECO:0000313" key="7">
    <source>
        <dbReference type="Proteomes" id="UP001432000"/>
    </source>
</evidence>
<dbReference type="Proteomes" id="UP001432000">
    <property type="component" value="Chromosome"/>
</dbReference>
<organism evidence="6 7">
    <name type="scientific">Rhodococcus sovatensis</name>
    <dbReference type="NCBI Taxonomy" id="1805840"/>
    <lineage>
        <taxon>Bacteria</taxon>
        <taxon>Bacillati</taxon>
        <taxon>Actinomycetota</taxon>
        <taxon>Actinomycetes</taxon>
        <taxon>Mycobacteriales</taxon>
        <taxon>Nocardiaceae</taxon>
        <taxon>Rhodococcus</taxon>
    </lineage>
</organism>
<dbReference type="EMBL" id="CP147846">
    <property type="protein sequence ID" value="WXG68863.1"/>
    <property type="molecule type" value="Genomic_DNA"/>
</dbReference>
<dbReference type="SUPFAM" id="SSF48498">
    <property type="entry name" value="Tetracyclin repressor-like, C-terminal domain"/>
    <property type="match status" value="1"/>
</dbReference>
<dbReference type="InterPro" id="IPR001647">
    <property type="entry name" value="HTH_TetR"/>
</dbReference>
<feature type="DNA-binding region" description="H-T-H motif" evidence="4">
    <location>
        <begin position="38"/>
        <end position="57"/>
    </location>
</feature>
<keyword evidence="3" id="KW-0804">Transcription</keyword>
<gene>
    <name evidence="6" type="ORF">WDS16_27400</name>
</gene>
<keyword evidence="1" id="KW-0805">Transcription regulation</keyword>
<proteinExistence type="predicted"/>
<dbReference type="PROSITE" id="PS50977">
    <property type="entry name" value="HTH_TETR_2"/>
    <property type="match status" value="1"/>
</dbReference>